<feature type="transmembrane region" description="Helical" evidence="1">
    <location>
        <begin position="7"/>
        <end position="30"/>
    </location>
</feature>
<dbReference type="Proteomes" id="UP000656274">
    <property type="component" value="Unassembled WGS sequence"/>
</dbReference>
<dbReference type="RefSeq" id="WP_194095067.1">
    <property type="nucleotide sequence ID" value="NZ_JADFTZ010000002.1"/>
</dbReference>
<comment type="caution">
    <text evidence="2">The sequence shown here is derived from an EMBL/GenBank/DDBJ whole genome shotgun (WGS) entry which is preliminary data.</text>
</comment>
<protein>
    <recommendedName>
        <fullName evidence="4">SGNH/GDSL hydrolase family protein</fullName>
    </recommendedName>
</protein>
<sequence>MKRFIKRIFVFSLLTFIMLIGIIVSSNILINKDSNFSIDKNYAYIVLGHSHPEEAFNDSVIQKTKNFARGGEHYFYTYLKAKKIIESNPNVKVVFLELTNNQISTDMTKWIEDTQKNLVNIPNFAPVMTFEDHSFLIKQNPWSYFKSQEMVIKNNLNFLLYRKKNILDQRDWGSFYANPRQKVDSIIKSNEKQKKLNSTKIVVDTTNLPFVDKIASICKKRGIQLFLIRSPQHPKYAYCENEEQLQKNLKTRYSQLFYLDFENFYLLNDDYADLEHLNYKGAKKFSLFFDALLKKGLVESSNPEQLVQDEIVKHNTIK</sequence>
<proteinExistence type="predicted"/>
<accession>A0ABR9WSW9</accession>
<evidence type="ECO:0000313" key="3">
    <source>
        <dbReference type="Proteomes" id="UP000656274"/>
    </source>
</evidence>
<gene>
    <name evidence="2" type="ORF">IM755_06845</name>
</gene>
<evidence type="ECO:0000313" key="2">
    <source>
        <dbReference type="EMBL" id="MBE9576426.1"/>
    </source>
</evidence>
<evidence type="ECO:0000256" key="1">
    <source>
        <dbReference type="SAM" id="Phobius"/>
    </source>
</evidence>
<dbReference type="EMBL" id="JADFTZ010000002">
    <property type="protein sequence ID" value="MBE9576426.1"/>
    <property type="molecule type" value="Genomic_DNA"/>
</dbReference>
<evidence type="ECO:0008006" key="4">
    <source>
        <dbReference type="Google" id="ProtNLM"/>
    </source>
</evidence>
<name>A0ABR9WSW9_9FLAO</name>
<keyword evidence="1" id="KW-1133">Transmembrane helix</keyword>
<organism evidence="2 3">
    <name type="scientific">Flavobacterium proteolyticum</name>
    <dbReference type="NCBI Taxonomy" id="2911683"/>
    <lineage>
        <taxon>Bacteria</taxon>
        <taxon>Pseudomonadati</taxon>
        <taxon>Bacteroidota</taxon>
        <taxon>Flavobacteriia</taxon>
        <taxon>Flavobacteriales</taxon>
        <taxon>Flavobacteriaceae</taxon>
        <taxon>Flavobacterium</taxon>
    </lineage>
</organism>
<reference evidence="2 3" key="1">
    <citation type="submission" date="2020-10" db="EMBL/GenBank/DDBJ databases">
        <title>The genome sequence of Flavobacterium aquaticum 1Y8A.</title>
        <authorList>
            <person name="Liu Y."/>
        </authorList>
    </citation>
    <scope>NUCLEOTIDE SEQUENCE [LARGE SCALE GENOMIC DNA]</scope>
    <source>
        <strain evidence="2 3">1Y8A</strain>
    </source>
</reference>
<keyword evidence="3" id="KW-1185">Reference proteome</keyword>
<keyword evidence="1" id="KW-0812">Transmembrane</keyword>
<keyword evidence="1" id="KW-0472">Membrane</keyword>